<feature type="domain" description="HTH marR-type" evidence="4">
    <location>
        <begin position="2"/>
        <end position="134"/>
    </location>
</feature>
<dbReference type="EMBL" id="CP128355">
    <property type="protein sequence ID" value="XAF69741.1"/>
    <property type="molecule type" value="Genomic_DNA"/>
</dbReference>
<protein>
    <submittedName>
        <fullName evidence="5">MarR family transcriptional regulator</fullName>
    </submittedName>
</protein>
<name>A0ABZ3EA81_9STAP</name>
<evidence type="ECO:0000313" key="6">
    <source>
        <dbReference type="Proteomes" id="UP001436297"/>
    </source>
</evidence>
<evidence type="ECO:0000256" key="2">
    <source>
        <dbReference type="ARBA" id="ARBA00023125"/>
    </source>
</evidence>
<keyword evidence="2" id="KW-0238">DNA-binding</keyword>
<proteinExistence type="predicted"/>
<keyword evidence="3" id="KW-0804">Transcription</keyword>
<dbReference type="Proteomes" id="UP001436297">
    <property type="component" value="Chromosome"/>
</dbReference>
<sequence>MYTQLEILLTQISNDLNVVSKRYGQRANLTSEQIEMLRILYHNKILTQYDLTMQLNKEQSIVSRWVKKLCHLGYIQSKQSNTDLRCKELVLTEKANRLVEQIYETRITLIKGRCTSMTSIDVELLNQLLYKLNNQKTYIS</sequence>
<dbReference type="SUPFAM" id="SSF46785">
    <property type="entry name" value="Winged helix' DNA-binding domain"/>
    <property type="match status" value="1"/>
</dbReference>
<dbReference type="InterPro" id="IPR000835">
    <property type="entry name" value="HTH_MarR-typ"/>
</dbReference>
<organism evidence="5 6">
    <name type="scientific">Staphylococcus hsinchuensis</name>
    <dbReference type="NCBI Taxonomy" id="3051183"/>
    <lineage>
        <taxon>Bacteria</taxon>
        <taxon>Bacillati</taxon>
        <taxon>Bacillota</taxon>
        <taxon>Bacilli</taxon>
        <taxon>Bacillales</taxon>
        <taxon>Staphylococcaceae</taxon>
        <taxon>Staphylococcus</taxon>
    </lineage>
</organism>
<dbReference type="Gene3D" id="1.10.10.10">
    <property type="entry name" value="Winged helix-like DNA-binding domain superfamily/Winged helix DNA-binding domain"/>
    <property type="match status" value="1"/>
</dbReference>
<dbReference type="Pfam" id="PF01047">
    <property type="entry name" value="MarR"/>
    <property type="match status" value="1"/>
</dbReference>
<dbReference type="PROSITE" id="PS50995">
    <property type="entry name" value="HTH_MARR_2"/>
    <property type="match status" value="1"/>
</dbReference>
<dbReference type="InterPro" id="IPR036388">
    <property type="entry name" value="WH-like_DNA-bd_sf"/>
</dbReference>
<evidence type="ECO:0000256" key="1">
    <source>
        <dbReference type="ARBA" id="ARBA00023015"/>
    </source>
</evidence>
<evidence type="ECO:0000256" key="3">
    <source>
        <dbReference type="ARBA" id="ARBA00023163"/>
    </source>
</evidence>
<keyword evidence="1" id="KW-0805">Transcription regulation</keyword>
<dbReference type="RefSeq" id="WP_251519530.1">
    <property type="nucleotide sequence ID" value="NZ_CP128355.1"/>
</dbReference>
<dbReference type="PANTHER" id="PTHR42756:SF1">
    <property type="entry name" value="TRANSCRIPTIONAL REPRESSOR OF EMRAB OPERON"/>
    <property type="match status" value="1"/>
</dbReference>
<gene>
    <name evidence="5" type="ORF">QQM35_06605</name>
</gene>
<accession>A0ABZ3EA81</accession>
<dbReference type="PANTHER" id="PTHR42756">
    <property type="entry name" value="TRANSCRIPTIONAL REGULATOR, MARR"/>
    <property type="match status" value="1"/>
</dbReference>
<reference evidence="5 6" key="1">
    <citation type="journal article" date="2024" name="Pathogens">
        <title>Staphylococcus hsinchuensis sp. nov., Isolated from Soymilk.</title>
        <authorList>
            <person name="Wang Y.T."/>
            <person name="Lin Y.C."/>
            <person name="Hsieh Y.H."/>
            <person name="Lin Y.T."/>
            <person name="Hamada M."/>
            <person name="Chen C.C."/>
            <person name="Liou J.S."/>
            <person name="Lee A.Y."/>
            <person name="Zhang W.L."/>
            <person name="Chen Y.T."/>
            <person name="Huang C.H."/>
        </authorList>
    </citation>
    <scope>NUCLEOTIDE SEQUENCE [LARGE SCALE GENOMIC DNA]</scope>
    <source>
        <strain evidence="5 6">H164</strain>
    </source>
</reference>
<evidence type="ECO:0000259" key="4">
    <source>
        <dbReference type="PROSITE" id="PS50995"/>
    </source>
</evidence>
<dbReference type="SMART" id="SM00347">
    <property type="entry name" value="HTH_MARR"/>
    <property type="match status" value="1"/>
</dbReference>
<keyword evidence="6" id="KW-1185">Reference proteome</keyword>
<evidence type="ECO:0000313" key="5">
    <source>
        <dbReference type="EMBL" id="XAF69741.1"/>
    </source>
</evidence>
<dbReference type="InterPro" id="IPR036390">
    <property type="entry name" value="WH_DNA-bd_sf"/>
</dbReference>